<comment type="caution">
    <text evidence="3">The sequence shown here is derived from an EMBL/GenBank/DDBJ whole genome shotgun (WGS) entry which is preliminary data.</text>
</comment>
<dbReference type="Proteomes" id="UP000486602">
    <property type="component" value="Unassembled WGS sequence"/>
</dbReference>
<evidence type="ECO:0000313" key="3">
    <source>
        <dbReference type="EMBL" id="NEN23216.1"/>
    </source>
</evidence>
<proteinExistence type="predicted"/>
<feature type="domain" description="CHRD" evidence="2">
    <location>
        <begin position="149"/>
        <end position="271"/>
    </location>
</feature>
<organism evidence="3 4">
    <name type="scientific">Cryomorpha ignava</name>
    <dbReference type="NCBI Taxonomy" id="101383"/>
    <lineage>
        <taxon>Bacteria</taxon>
        <taxon>Pseudomonadati</taxon>
        <taxon>Bacteroidota</taxon>
        <taxon>Flavobacteriia</taxon>
        <taxon>Flavobacteriales</taxon>
        <taxon>Cryomorphaceae</taxon>
        <taxon>Cryomorpha</taxon>
    </lineage>
</organism>
<keyword evidence="1" id="KW-0732">Signal</keyword>
<dbReference type="Pfam" id="PF18962">
    <property type="entry name" value="Por_Secre_tail"/>
    <property type="match status" value="1"/>
</dbReference>
<dbReference type="InterPro" id="IPR026444">
    <property type="entry name" value="Secre_tail"/>
</dbReference>
<dbReference type="InterPro" id="IPR052278">
    <property type="entry name" value="Chordin-like_regulators"/>
</dbReference>
<dbReference type="AlphaFoldDB" id="A0A7K3WNK7"/>
<dbReference type="RefSeq" id="WP_163284215.1">
    <property type="nucleotide sequence ID" value="NZ_JAAGVY010000009.1"/>
</dbReference>
<accession>A0A7K3WNK7</accession>
<dbReference type="InterPro" id="IPR010895">
    <property type="entry name" value="CHRD"/>
</dbReference>
<protein>
    <submittedName>
        <fullName evidence="3">CHRD domain-containing protein</fullName>
    </submittedName>
</protein>
<gene>
    <name evidence="3" type="ORF">G3O08_06850</name>
</gene>
<dbReference type="EMBL" id="JAAGVY010000009">
    <property type="protein sequence ID" value="NEN23216.1"/>
    <property type="molecule type" value="Genomic_DNA"/>
</dbReference>
<dbReference type="PANTHER" id="PTHR46526:SF1">
    <property type="entry name" value="CHORDIN"/>
    <property type="match status" value="1"/>
</dbReference>
<dbReference type="GO" id="GO:0005615">
    <property type="term" value="C:extracellular space"/>
    <property type="evidence" value="ECO:0007669"/>
    <property type="project" value="TreeGrafter"/>
</dbReference>
<evidence type="ECO:0000313" key="4">
    <source>
        <dbReference type="Proteomes" id="UP000486602"/>
    </source>
</evidence>
<dbReference type="SMART" id="SM00754">
    <property type="entry name" value="CHRD"/>
    <property type="match status" value="4"/>
</dbReference>
<evidence type="ECO:0000256" key="1">
    <source>
        <dbReference type="ARBA" id="ARBA00022729"/>
    </source>
</evidence>
<dbReference type="PROSITE" id="PS50933">
    <property type="entry name" value="CHRD"/>
    <property type="match status" value="2"/>
</dbReference>
<dbReference type="Pfam" id="PF07452">
    <property type="entry name" value="CHRD"/>
    <property type="match status" value="4"/>
</dbReference>
<dbReference type="PANTHER" id="PTHR46526">
    <property type="entry name" value="CHORDIN"/>
    <property type="match status" value="1"/>
</dbReference>
<name>A0A7K3WNK7_9FLAO</name>
<feature type="domain" description="CHRD" evidence="2">
    <location>
        <begin position="393"/>
        <end position="523"/>
    </location>
</feature>
<dbReference type="GO" id="GO:0036122">
    <property type="term" value="F:BMP binding"/>
    <property type="evidence" value="ECO:0007669"/>
    <property type="project" value="TreeGrafter"/>
</dbReference>
<keyword evidence="4" id="KW-1185">Reference proteome</keyword>
<dbReference type="NCBIfam" id="TIGR04183">
    <property type="entry name" value="Por_Secre_tail"/>
    <property type="match status" value="1"/>
</dbReference>
<sequence>MRNFTKNIFTIVAILLANGLFAGHLSGKLLFSTRLSGANEVPAVSTDATGVGSFFLNESRDSLCITVTAVGLSGTITGAHIHQGMPGTNGGVLVGFTDDVQGNSISTSITGDDITTELLEMMLAGELYFNIHTADNPGGEIRGQIALETDNAFHAVLNGLQENPPVSTDASGIAIFNVSKTGMMVTYNAVVSGLSGPITGAHLHIAPAGQNGDVVVSLTDDVVGNVISGQFDPTSVDGLVDDMLAGNVYLNVHTAENPGGEIRGQLKFDRKLSMDAVINTEQEIPVPTGSSANGLGWASLNYSMDTLFYRVQLDGLSGPVTGAHFHDGAIGVTGGVLIALTDDVDGNVIDGFATGAALSTENINKFLSGGIYINVHTDLNAGGEVRGQVYKAVREGYTVNLSGDQEVPDSESNATGSGIVSIDRDQSNAHFMIAYNDLSDAQTMSHFHAAPAGENGGVIFTLSSFFDQTNSYDAAFGYWTNSDDTPFDAAAAMAFREGNVYVNVHTSEVPSGEIRGQVTRQSICSQGTVGIFEIQQKAALNVYPNPSSDFVNVDLSAVPVGNYQMVISDITGKVVQNMTVNSNTQNALTLPIADLNSGIYILSVFGDITTFSARLIKQ</sequence>
<reference evidence="3 4" key="1">
    <citation type="submission" date="2020-02" db="EMBL/GenBank/DDBJ databases">
        <title>Out from the shadows clarifying the taxonomy of the family Cryomorphaceae and related taxa by utilizing the GTDB taxonomic framework.</title>
        <authorList>
            <person name="Bowman J.P."/>
        </authorList>
    </citation>
    <scope>NUCLEOTIDE SEQUENCE [LARGE SCALE GENOMIC DNA]</scope>
    <source>
        <strain evidence="3 4">QSSC 1-22</strain>
    </source>
</reference>
<evidence type="ECO:0000259" key="2">
    <source>
        <dbReference type="PROSITE" id="PS50933"/>
    </source>
</evidence>